<reference evidence="7 8" key="1">
    <citation type="journal article" date="2016" name="Int. J. Syst. Evol. Microbiol.">
        <title>Descriptions of Anaerotaenia torta gen. nov., sp. nov. and Anaerocolumna cellulosilytica gen. nov., sp. nov. isolated from a methanogenic reactor of cattle waste.</title>
        <authorList>
            <person name="Uek A."/>
            <person name="Ohtaki Y."/>
            <person name="Kaku N."/>
            <person name="Ueki K."/>
        </authorList>
    </citation>
    <scope>NUCLEOTIDE SEQUENCE [LARGE SCALE GENOMIC DNA]</scope>
    <source>
        <strain evidence="7 8">SN021</strain>
    </source>
</reference>
<dbReference type="RefSeq" id="WP_184092277.1">
    <property type="nucleotide sequence ID" value="NZ_AP023367.1"/>
</dbReference>
<gene>
    <name evidence="7" type="ORF">acsn021_34500</name>
</gene>
<keyword evidence="6" id="KW-0198">Cysteine biosynthesis</keyword>
<dbReference type="InterPro" id="IPR036052">
    <property type="entry name" value="TrpB-like_PALP_sf"/>
</dbReference>
<evidence type="ECO:0000256" key="2">
    <source>
        <dbReference type="ARBA" id="ARBA00007103"/>
    </source>
</evidence>
<dbReference type="PANTHER" id="PTHR10314">
    <property type="entry name" value="CYSTATHIONINE BETA-SYNTHASE"/>
    <property type="match status" value="1"/>
</dbReference>
<evidence type="ECO:0000256" key="4">
    <source>
        <dbReference type="ARBA" id="ARBA00022679"/>
    </source>
</evidence>
<proteinExistence type="inferred from homology"/>
<comment type="similarity">
    <text evidence="2">Belongs to the cysteine synthase/cystathionine beta-synthase family.</text>
</comment>
<keyword evidence="5" id="KW-0663">Pyridoxal phosphate</keyword>
<keyword evidence="4" id="KW-0808">Transferase</keyword>
<dbReference type="InterPro" id="IPR001216">
    <property type="entry name" value="P-phosphate_BS"/>
</dbReference>
<dbReference type="GO" id="GO:0008757">
    <property type="term" value="F:S-adenosylmethionine-dependent methyltransferase activity"/>
    <property type="evidence" value="ECO:0007669"/>
    <property type="project" value="InterPro"/>
</dbReference>
<dbReference type="InterPro" id="IPR029063">
    <property type="entry name" value="SAM-dependent_MTases_sf"/>
</dbReference>
<comment type="cofactor">
    <cofactor evidence="1">
        <name>pyridoxal 5'-phosphate</name>
        <dbReference type="ChEBI" id="CHEBI:597326"/>
    </cofactor>
</comment>
<dbReference type="AlphaFoldDB" id="A0A6S6RAK2"/>
<keyword evidence="8" id="KW-1185">Reference proteome</keyword>
<evidence type="ECO:0000256" key="3">
    <source>
        <dbReference type="ARBA" id="ARBA00022605"/>
    </source>
</evidence>
<evidence type="ECO:0000256" key="5">
    <source>
        <dbReference type="ARBA" id="ARBA00022898"/>
    </source>
</evidence>
<dbReference type="PROSITE" id="PS00901">
    <property type="entry name" value="CYS_SYNTHASE"/>
    <property type="match status" value="1"/>
</dbReference>
<sequence length="555" mass="61695">MNYYKDIRELIGNTPLLQLNNLTSYPTINLFGKLEFYNPGGSIKDRVGLKILTAAKEQGLLKPGYTIIEATAGNTGLGLAIAAFEMGYKLKLFIPEKFSMEKQILMHALGAEIIPTPSEEGIEGAMKRAAAFGKELPNVFLPKQFENELNVQAHRITGKEIYDALDGNVDILVAGAGSGGTIVGISSYIKEQKPNVKIVLADPVGSILGGGAKGTYHIEGIGNHFIPKIFDASCIDEVEKISDEEAWYYAQLLGKKEGILAGFSSGAAIAAAVKQAYKEGIKNRAENHTNTTNNSDLQRPLNIVAVLPDRGDRYFSQKLYDTDVNLADQKFNFLFDSWSDSYDRTVYEDRGEYKEVFEDYQLILDTIAAEIKRKNDSLVLDIGSGTGNLSFAARKLGYQVIGLEPNIKMRSISKKKYPDLTVLEGGFLNIPLENNSLDVIISSYAFHHLSNDDKADAAKVFYEKLKPDGKVILADTIYESPEIRDVLLADSIEKQYLSLAEDLKTEYYTTQEVLTELFKEAGFLVTYQRMNKFVWILTAIKKKEYILLEEVKGNE</sequence>
<dbReference type="Proteomes" id="UP000515561">
    <property type="component" value="Chromosome"/>
</dbReference>
<name>A0A6S6RAK2_9FIRM</name>
<evidence type="ECO:0000256" key="6">
    <source>
        <dbReference type="ARBA" id="ARBA00023192"/>
    </source>
</evidence>
<keyword evidence="3" id="KW-0028">Amino-acid biosynthesis</keyword>
<dbReference type="Pfam" id="PF00291">
    <property type="entry name" value="PALP"/>
    <property type="match status" value="1"/>
</dbReference>
<dbReference type="GO" id="GO:0006535">
    <property type="term" value="P:cysteine biosynthetic process from serine"/>
    <property type="evidence" value="ECO:0007669"/>
    <property type="project" value="InterPro"/>
</dbReference>
<dbReference type="InterPro" id="IPR050214">
    <property type="entry name" value="Cys_Synth/Cystath_Beta-Synth"/>
</dbReference>
<dbReference type="Gene3D" id="3.40.50.150">
    <property type="entry name" value="Vaccinia Virus protein VP39"/>
    <property type="match status" value="1"/>
</dbReference>
<dbReference type="Pfam" id="PF08241">
    <property type="entry name" value="Methyltransf_11"/>
    <property type="match status" value="1"/>
</dbReference>
<dbReference type="SUPFAM" id="SSF53686">
    <property type="entry name" value="Tryptophan synthase beta subunit-like PLP-dependent enzymes"/>
    <property type="match status" value="1"/>
</dbReference>
<evidence type="ECO:0000313" key="7">
    <source>
        <dbReference type="EMBL" id="BCJ95881.1"/>
    </source>
</evidence>
<dbReference type="InterPro" id="IPR013216">
    <property type="entry name" value="Methyltransf_11"/>
</dbReference>
<dbReference type="EMBL" id="AP023367">
    <property type="protein sequence ID" value="BCJ95881.1"/>
    <property type="molecule type" value="Genomic_DNA"/>
</dbReference>
<dbReference type="CDD" id="cd02440">
    <property type="entry name" value="AdoMet_MTases"/>
    <property type="match status" value="1"/>
</dbReference>
<dbReference type="FunFam" id="3.40.50.1100:FF:000016">
    <property type="entry name" value="Cysteine synthase A"/>
    <property type="match status" value="1"/>
</dbReference>
<dbReference type="Gene3D" id="3.40.50.1100">
    <property type="match status" value="2"/>
</dbReference>
<dbReference type="KEGG" id="acel:acsn021_34500"/>
<dbReference type="InterPro" id="IPR001926">
    <property type="entry name" value="TrpB-like_PALP"/>
</dbReference>
<dbReference type="FunFam" id="3.40.50.1100:FF:000118">
    <property type="entry name" value="Related to CYS4-cystathionine beta-synthase"/>
    <property type="match status" value="1"/>
</dbReference>
<dbReference type="GO" id="GO:0016765">
    <property type="term" value="F:transferase activity, transferring alkyl or aryl (other than methyl) groups"/>
    <property type="evidence" value="ECO:0007669"/>
    <property type="project" value="UniProtKB-ARBA"/>
</dbReference>
<dbReference type="SUPFAM" id="SSF53335">
    <property type="entry name" value="S-adenosyl-L-methionine-dependent methyltransferases"/>
    <property type="match status" value="1"/>
</dbReference>
<evidence type="ECO:0000313" key="8">
    <source>
        <dbReference type="Proteomes" id="UP000515561"/>
    </source>
</evidence>
<evidence type="ECO:0000256" key="1">
    <source>
        <dbReference type="ARBA" id="ARBA00001933"/>
    </source>
</evidence>
<accession>A0A6S6RAK2</accession>
<dbReference type="CDD" id="cd01561">
    <property type="entry name" value="CBS_like"/>
    <property type="match status" value="1"/>
</dbReference>
<protein>
    <submittedName>
        <fullName evidence="7">Uncharacterized protein</fullName>
    </submittedName>
</protein>
<organism evidence="7 8">
    <name type="scientific">Anaerocolumna cellulosilytica</name>
    <dbReference type="NCBI Taxonomy" id="433286"/>
    <lineage>
        <taxon>Bacteria</taxon>
        <taxon>Bacillati</taxon>
        <taxon>Bacillota</taxon>
        <taxon>Clostridia</taxon>
        <taxon>Lachnospirales</taxon>
        <taxon>Lachnospiraceae</taxon>
        <taxon>Anaerocolumna</taxon>
    </lineage>
</organism>